<dbReference type="InterPro" id="IPR025711">
    <property type="entry name" value="PepSY"/>
</dbReference>
<evidence type="ECO:0000313" key="5">
    <source>
        <dbReference type="Proteomes" id="UP000007947"/>
    </source>
</evidence>
<dbReference type="Proteomes" id="UP000007947">
    <property type="component" value="Chromosome"/>
</dbReference>
<dbReference type="HOGENOM" id="CLU_1364905_0_0_11"/>
<dbReference type="Pfam" id="PF03413">
    <property type="entry name" value="PepSY"/>
    <property type="match status" value="1"/>
</dbReference>
<dbReference type="Gene3D" id="3.10.450.40">
    <property type="match status" value="1"/>
</dbReference>
<keyword evidence="2" id="KW-0732">Signal</keyword>
<proteinExistence type="predicted"/>
<protein>
    <recommendedName>
        <fullName evidence="3">PepSY domain-containing protein</fullName>
    </recommendedName>
</protein>
<dbReference type="KEGG" id="mph:MLP_15640"/>
<dbReference type="eggNOG" id="COG3212">
    <property type="taxonomic scope" value="Bacteria"/>
</dbReference>
<evidence type="ECO:0000256" key="2">
    <source>
        <dbReference type="SAM" id="SignalP"/>
    </source>
</evidence>
<feature type="chain" id="PRO_5038856783" description="PepSY domain-containing protein" evidence="2">
    <location>
        <begin position="27"/>
        <end position="200"/>
    </location>
</feature>
<sequence length="200" mass="20306">MPNPFSLRTIPLLAAASVLLVTSACGSEGADSGETAPTTSATSATPAPASTPAESPAATDAPAPGEPSHADPAARAAQGALAAVAGDVISIDRERGSTWSVLVRGTNGSGTEVYVDATNGTVSRKRSEQLPAVARSAAPTFTAVEAIDVALKAQPSGAVHELDLDRDRGRVVWEIEVRGGGNTEFYIDASTGEIVKQERA</sequence>
<dbReference type="EMBL" id="AP012204">
    <property type="protein sequence ID" value="BAK34578.1"/>
    <property type="molecule type" value="Genomic_DNA"/>
</dbReference>
<feature type="region of interest" description="Disordered" evidence="1">
    <location>
        <begin position="26"/>
        <end position="77"/>
    </location>
</feature>
<dbReference type="AlphaFoldDB" id="F5XR88"/>
<keyword evidence="5" id="KW-1185">Reference proteome</keyword>
<feature type="domain" description="PepSY" evidence="3">
    <location>
        <begin position="144"/>
        <end position="198"/>
    </location>
</feature>
<evidence type="ECO:0000313" key="4">
    <source>
        <dbReference type="EMBL" id="BAK34578.1"/>
    </source>
</evidence>
<gene>
    <name evidence="4" type="ordered locus">MLP_15640</name>
</gene>
<reference evidence="4 5" key="1">
    <citation type="submission" date="2011-05" db="EMBL/GenBank/DDBJ databases">
        <title>Whole genome sequence of Microlunatus phosphovorus NM-1.</title>
        <authorList>
            <person name="Hosoyama A."/>
            <person name="Sasaki K."/>
            <person name="Harada T."/>
            <person name="Igarashi R."/>
            <person name="Kawakoshi A."/>
            <person name="Sasagawa M."/>
            <person name="Fukada J."/>
            <person name="Nakamura S."/>
            <person name="Katano Y."/>
            <person name="Hanada S."/>
            <person name="Kamagata Y."/>
            <person name="Nakamura N."/>
            <person name="Yamazaki S."/>
            <person name="Fujita N."/>
        </authorList>
    </citation>
    <scope>NUCLEOTIDE SEQUENCE [LARGE SCALE GENOMIC DNA]</scope>
    <source>
        <strain evidence="5">ATCC 700054 / DSM 10555 / JCM 9379 / NBRC 101784 / NCIMB 13414 / VKM Ac-1990 / NM-1</strain>
    </source>
</reference>
<evidence type="ECO:0000259" key="3">
    <source>
        <dbReference type="Pfam" id="PF03413"/>
    </source>
</evidence>
<name>F5XR88_MICPN</name>
<evidence type="ECO:0000256" key="1">
    <source>
        <dbReference type="SAM" id="MobiDB-lite"/>
    </source>
</evidence>
<organism evidence="4 5">
    <name type="scientific">Microlunatus phosphovorus (strain ATCC 700054 / DSM 10555 / JCM 9379 / NBRC 101784 / NCIMB 13414 / VKM Ac-1990 / NM-1)</name>
    <dbReference type="NCBI Taxonomy" id="1032480"/>
    <lineage>
        <taxon>Bacteria</taxon>
        <taxon>Bacillati</taxon>
        <taxon>Actinomycetota</taxon>
        <taxon>Actinomycetes</taxon>
        <taxon>Propionibacteriales</taxon>
        <taxon>Propionibacteriaceae</taxon>
        <taxon>Microlunatus</taxon>
    </lineage>
</organism>
<feature type="compositionally biased region" description="Low complexity" evidence="1">
    <location>
        <begin position="35"/>
        <end position="63"/>
    </location>
</feature>
<dbReference type="RefSeq" id="WP_013862461.1">
    <property type="nucleotide sequence ID" value="NC_015635.1"/>
</dbReference>
<dbReference type="STRING" id="1032480.MLP_15640"/>
<feature type="signal peptide" evidence="2">
    <location>
        <begin position="1"/>
        <end position="26"/>
    </location>
</feature>
<dbReference type="OrthoDB" id="9795161at2"/>
<accession>F5XR88</accession>